<evidence type="ECO:0000256" key="12">
    <source>
        <dbReference type="SAM" id="Coils"/>
    </source>
</evidence>
<keyword evidence="2" id="KW-1003">Cell membrane</keyword>
<feature type="domain" description="4Fe-4S ferredoxin-type" evidence="13">
    <location>
        <begin position="118"/>
        <end position="147"/>
    </location>
</feature>
<dbReference type="OrthoDB" id="9789936at2"/>
<evidence type="ECO:0000259" key="13">
    <source>
        <dbReference type="PROSITE" id="PS51379"/>
    </source>
</evidence>
<keyword evidence="16" id="KW-1185">Reference proteome</keyword>
<evidence type="ECO:0000256" key="5">
    <source>
        <dbReference type="ARBA" id="ARBA00022723"/>
    </source>
</evidence>
<dbReference type="Pfam" id="PF14697">
    <property type="entry name" value="Fer4_21"/>
    <property type="match status" value="1"/>
</dbReference>
<dbReference type="AlphaFoldDB" id="A0A1J8P5W2"/>
<evidence type="ECO:0000256" key="3">
    <source>
        <dbReference type="ARBA" id="ARBA00022485"/>
    </source>
</evidence>
<dbReference type="PROSITE" id="PS00198">
    <property type="entry name" value="4FE4S_FER_1"/>
    <property type="match status" value="2"/>
</dbReference>
<evidence type="ECO:0000256" key="6">
    <source>
        <dbReference type="ARBA" id="ARBA00022737"/>
    </source>
</evidence>
<dbReference type="InterPro" id="IPR010207">
    <property type="entry name" value="Elect_transpt_cplx_RnfB/RsxB"/>
</dbReference>
<dbReference type="PROSITE" id="PS51379">
    <property type="entry name" value="4FE4S_FER_2"/>
    <property type="match status" value="2"/>
</dbReference>
<evidence type="ECO:0000259" key="14">
    <source>
        <dbReference type="PROSITE" id="PS51656"/>
    </source>
</evidence>
<keyword evidence="8" id="KW-0249">Electron transport</keyword>
<keyword evidence="12" id="KW-0175">Coiled coil</keyword>
<evidence type="ECO:0000256" key="9">
    <source>
        <dbReference type="ARBA" id="ARBA00023004"/>
    </source>
</evidence>
<dbReference type="GO" id="GO:0046872">
    <property type="term" value="F:metal ion binding"/>
    <property type="evidence" value="ECO:0007669"/>
    <property type="project" value="UniProtKB-KW"/>
</dbReference>
<dbReference type="RefSeq" id="WP_071662853.1">
    <property type="nucleotide sequence ID" value="NZ_LUKY01000033.1"/>
</dbReference>
<keyword evidence="1" id="KW-0813">Transport</keyword>
<keyword evidence="6" id="KW-0677">Repeat</keyword>
<protein>
    <submittedName>
        <fullName evidence="15">[Fe-S]-binding protein</fullName>
    </submittedName>
</protein>
<dbReference type="Gene3D" id="3.30.70.20">
    <property type="match status" value="2"/>
</dbReference>
<evidence type="ECO:0000256" key="8">
    <source>
        <dbReference type="ARBA" id="ARBA00022982"/>
    </source>
</evidence>
<dbReference type="PROSITE" id="PS51656">
    <property type="entry name" value="4FE4S"/>
    <property type="match status" value="1"/>
</dbReference>
<gene>
    <name evidence="15" type="ORF">A1D18_05860</name>
</gene>
<evidence type="ECO:0000313" key="16">
    <source>
        <dbReference type="Proteomes" id="UP000183924"/>
    </source>
</evidence>
<keyword evidence="4" id="KW-0997">Cell inner membrane</keyword>
<dbReference type="InterPro" id="IPR017896">
    <property type="entry name" value="4Fe4S_Fe-S-bd"/>
</dbReference>
<keyword evidence="5" id="KW-0479">Metal-binding</keyword>
<evidence type="ECO:0000256" key="4">
    <source>
        <dbReference type="ARBA" id="ARBA00022519"/>
    </source>
</evidence>
<feature type="domain" description="4Fe-4S ferredoxin-type" evidence="13">
    <location>
        <begin position="88"/>
        <end position="117"/>
    </location>
</feature>
<evidence type="ECO:0000256" key="10">
    <source>
        <dbReference type="ARBA" id="ARBA00023014"/>
    </source>
</evidence>
<sequence>MKSNKLTLSSRNSKTLVNAIDALLPQTQCGQCSYSGCLPYAEAIVAERAEINRCPPGGIKTLLALAKLLEKNPAPFMEDLQKQERPAMTALIRESECIGCTKCILACPVDAIIGAAKQIHVVFTQECTGCGLCLAPCPVDCIDLLALNRPNYKTQQARQRYYAKKQRLQLKKESTKLIKNISPPNEEVAYIQAAIKRAKEKKQRLQIEATTSVSELLN</sequence>
<dbReference type="PANTHER" id="PTHR42859">
    <property type="entry name" value="OXIDOREDUCTASE"/>
    <property type="match status" value="1"/>
</dbReference>
<keyword evidence="11" id="KW-0472">Membrane</keyword>
<feature type="coiled-coil region" evidence="12">
    <location>
        <begin position="188"/>
        <end position="215"/>
    </location>
</feature>
<dbReference type="GO" id="GO:0009055">
    <property type="term" value="F:electron transfer activity"/>
    <property type="evidence" value="ECO:0007669"/>
    <property type="project" value="InterPro"/>
</dbReference>
<organism evidence="15 16">
    <name type="scientific">Candidatus Rickettsiella isopodorum</name>
    <dbReference type="NCBI Taxonomy" id="1225476"/>
    <lineage>
        <taxon>Bacteria</taxon>
        <taxon>Pseudomonadati</taxon>
        <taxon>Pseudomonadota</taxon>
        <taxon>Gammaproteobacteria</taxon>
        <taxon>Legionellales</taxon>
        <taxon>Coxiellaceae</taxon>
        <taxon>Rickettsiella</taxon>
    </lineage>
</organism>
<evidence type="ECO:0000256" key="2">
    <source>
        <dbReference type="ARBA" id="ARBA00022475"/>
    </source>
</evidence>
<dbReference type="InterPro" id="IPR007202">
    <property type="entry name" value="4Fe-4S_dom"/>
</dbReference>
<dbReference type="InterPro" id="IPR050294">
    <property type="entry name" value="RnfB_subfamily"/>
</dbReference>
<evidence type="ECO:0000256" key="1">
    <source>
        <dbReference type="ARBA" id="ARBA00022448"/>
    </source>
</evidence>
<feature type="domain" description="4Fe-4S" evidence="14">
    <location>
        <begin position="12"/>
        <end position="71"/>
    </location>
</feature>
<dbReference type="STRING" id="1225476.A1D18_05860"/>
<keyword evidence="7" id="KW-1278">Translocase</keyword>
<evidence type="ECO:0000256" key="7">
    <source>
        <dbReference type="ARBA" id="ARBA00022967"/>
    </source>
</evidence>
<dbReference type="Gene3D" id="1.10.15.40">
    <property type="entry name" value="Electron transport complex subunit B, putative Fe-S cluster"/>
    <property type="match status" value="1"/>
</dbReference>
<dbReference type="NCBIfam" id="TIGR01944">
    <property type="entry name" value="rnfB"/>
    <property type="match status" value="1"/>
</dbReference>
<reference evidence="15 16" key="1">
    <citation type="submission" date="2016-03" db="EMBL/GenBank/DDBJ databases">
        <title>Comparative genomics of Rickettsiella.</title>
        <authorList>
            <person name="Chandler C."/>
            <person name="Wang Y."/>
        </authorList>
    </citation>
    <scope>NUCLEOTIDE SEQUENCE [LARGE SCALE GENOMIC DNA]</scope>
    <source>
        <strain evidence="15 16">RCFS May 2013</strain>
    </source>
</reference>
<evidence type="ECO:0000313" key="15">
    <source>
        <dbReference type="EMBL" id="OIZ94363.1"/>
    </source>
</evidence>
<proteinExistence type="predicted"/>
<keyword evidence="10" id="KW-0411">Iron-sulfur</keyword>
<keyword evidence="9" id="KW-0408">Iron</keyword>
<comment type="caution">
    <text evidence="15">The sequence shown here is derived from an EMBL/GenBank/DDBJ whole genome shotgun (WGS) entry which is preliminary data.</text>
</comment>
<dbReference type="EMBL" id="LUKY01000033">
    <property type="protein sequence ID" value="OIZ94363.1"/>
    <property type="molecule type" value="Genomic_DNA"/>
</dbReference>
<dbReference type="GO" id="GO:0051539">
    <property type="term" value="F:4 iron, 4 sulfur cluster binding"/>
    <property type="evidence" value="ECO:0007669"/>
    <property type="project" value="UniProtKB-KW"/>
</dbReference>
<dbReference type="InterPro" id="IPR017900">
    <property type="entry name" value="4Fe4S_Fe_S_CS"/>
</dbReference>
<dbReference type="PANTHER" id="PTHR42859:SF3">
    <property type="entry name" value="ION-TRANSLOCATING OXIDOREDUCTASE COMPLEX SUBUNIT B"/>
    <property type="match status" value="1"/>
</dbReference>
<keyword evidence="3" id="KW-0004">4Fe-4S</keyword>
<accession>A0A1J8P5W2</accession>
<name>A0A1J8P5W2_9COXI</name>
<evidence type="ECO:0000256" key="11">
    <source>
        <dbReference type="ARBA" id="ARBA00023136"/>
    </source>
</evidence>
<dbReference type="SUPFAM" id="SSF54862">
    <property type="entry name" value="4Fe-4S ferredoxins"/>
    <property type="match status" value="1"/>
</dbReference>
<dbReference type="Proteomes" id="UP000183924">
    <property type="component" value="Unassembled WGS sequence"/>
</dbReference>
<dbReference type="Pfam" id="PF04060">
    <property type="entry name" value="FeS"/>
    <property type="match status" value="1"/>
</dbReference>